<evidence type="ECO:0000313" key="3">
    <source>
        <dbReference type="Proteomes" id="UP000748756"/>
    </source>
</evidence>
<dbReference type="OrthoDB" id="5950063at2759"/>
<keyword evidence="1" id="KW-0812">Transmembrane</keyword>
<protein>
    <recommendedName>
        <fullName evidence="4">Transmembrane protein 223</fullName>
    </recommendedName>
</protein>
<comment type="caution">
    <text evidence="2">The sequence shown here is derived from an EMBL/GenBank/DDBJ whole genome shotgun (WGS) entry which is preliminary data.</text>
</comment>
<dbReference type="AlphaFoldDB" id="A0A9P5VBS9"/>
<gene>
    <name evidence="2" type="ORF">BG015_006680</name>
</gene>
<proteinExistence type="predicted"/>
<feature type="transmembrane region" description="Helical" evidence="1">
    <location>
        <begin position="199"/>
        <end position="221"/>
    </location>
</feature>
<dbReference type="PANTHER" id="PTHR14549:SF2">
    <property type="entry name" value="TRANSMEMBRANE PROTEIN 223"/>
    <property type="match status" value="1"/>
</dbReference>
<accession>A0A9P5VBS9</accession>
<name>A0A9P5VBS9_9FUNG</name>
<keyword evidence="3" id="KW-1185">Reference proteome</keyword>
<sequence>MQRIQRLIPITNCFRKTLTSPWCQLNFTAPTTSVCTTALRFYASGAAKGNSKKSSPFKYSHPDSKSKNAVLSPSSLATGVTSAAPATATVVAARESASKIRRTAGSATNFSRTLAEMCAKQDVIFYEPPETLRKTFWLAYATAGLQLIFWGNIAQYAFTHYTDNPMFSATQPPPPPLPLPGTEGIESTEVPLAPLRTRIIISAGLVGTGLVIAFGICAIPWRYVTRLTLLRGGTQIKIETGRKFPQGYHRSYPIQDMQCRQQLVTHVGPQGTSPAKEGSSAHIMLGSKKERMAFFVDRRGTFKDAELWDKVFYRPY</sequence>
<organism evidence="2 3">
    <name type="scientific">Linnemannia schmuckeri</name>
    <dbReference type="NCBI Taxonomy" id="64567"/>
    <lineage>
        <taxon>Eukaryota</taxon>
        <taxon>Fungi</taxon>
        <taxon>Fungi incertae sedis</taxon>
        <taxon>Mucoromycota</taxon>
        <taxon>Mortierellomycotina</taxon>
        <taxon>Mortierellomycetes</taxon>
        <taxon>Mortierellales</taxon>
        <taxon>Mortierellaceae</taxon>
        <taxon>Linnemannia</taxon>
    </lineage>
</organism>
<evidence type="ECO:0000256" key="1">
    <source>
        <dbReference type="SAM" id="Phobius"/>
    </source>
</evidence>
<dbReference type="PANTHER" id="PTHR14549">
    <property type="entry name" value="TRANSMEMBRANE PROTEIN 223"/>
    <property type="match status" value="1"/>
</dbReference>
<evidence type="ECO:0008006" key="4">
    <source>
        <dbReference type="Google" id="ProtNLM"/>
    </source>
</evidence>
<reference evidence="2" key="1">
    <citation type="journal article" date="2020" name="Fungal Divers.">
        <title>Resolving the Mortierellaceae phylogeny through synthesis of multi-gene phylogenetics and phylogenomics.</title>
        <authorList>
            <person name="Vandepol N."/>
            <person name="Liber J."/>
            <person name="Desiro A."/>
            <person name="Na H."/>
            <person name="Kennedy M."/>
            <person name="Barry K."/>
            <person name="Grigoriev I.V."/>
            <person name="Miller A.N."/>
            <person name="O'Donnell K."/>
            <person name="Stajich J.E."/>
            <person name="Bonito G."/>
        </authorList>
    </citation>
    <scope>NUCLEOTIDE SEQUENCE</scope>
    <source>
        <strain evidence="2">NRRL 6426</strain>
    </source>
</reference>
<dbReference type="Proteomes" id="UP000748756">
    <property type="component" value="Unassembled WGS sequence"/>
</dbReference>
<keyword evidence="1" id="KW-0472">Membrane</keyword>
<dbReference type="EMBL" id="JAAAUQ010000322">
    <property type="protein sequence ID" value="KAF9151440.1"/>
    <property type="molecule type" value="Genomic_DNA"/>
</dbReference>
<dbReference type="InterPro" id="IPR045325">
    <property type="entry name" value="TMEM70/TMEM186/TMEM223"/>
</dbReference>
<keyword evidence="1" id="KW-1133">Transmembrane helix</keyword>
<dbReference type="InterPro" id="IPR026100">
    <property type="entry name" value="Tmem223"/>
</dbReference>
<feature type="transmembrane region" description="Helical" evidence="1">
    <location>
        <begin position="137"/>
        <end position="158"/>
    </location>
</feature>
<dbReference type="GO" id="GO:0005739">
    <property type="term" value="C:mitochondrion"/>
    <property type="evidence" value="ECO:0007669"/>
    <property type="project" value="TreeGrafter"/>
</dbReference>
<dbReference type="Pfam" id="PF06979">
    <property type="entry name" value="TMEM70"/>
    <property type="match status" value="1"/>
</dbReference>
<evidence type="ECO:0000313" key="2">
    <source>
        <dbReference type="EMBL" id="KAF9151440.1"/>
    </source>
</evidence>